<organism evidence="1 2">
    <name type="scientific">Melastoma candidum</name>
    <dbReference type="NCBI Taxonomy" id="119954"/>
    <lineage>
        <taxon>Eukaryota</taxon>
        <taxon>Viridiplantae</taxon>
        <taxon>Streptophyta</taxon>
        <taxon>Embryophyta</taxon>
        <taxon>Tracheophyta</taxon>
        <taxon>Spermatophyta</taxon>
        <taxon>Magnoliopsida</taxon>
        <taxon>eudicotyledons</taxon>
        <taxon>Gunneridae</taxon>
        <taxon>Pentapetalae</taxon>
        <taxon>rosids</taxon>
        <taxon>malvids</taxon>
        <taxon>Myrtales</taxon>
        <taxon>Melastomataceae</taxon>
        <taxon>Melastomatoideae</taxon>
        <taxon>Melastomateae</taxon>
        <taxon>Melastoma</taxon>
    </lineage>
</organism>
<sequence>MSDSSDQVAEPYVMNGGEGAFSYAKNSYFQKATTSDLKAMVDTVIADHLEITDVSDPIRVADLGCSVGPNTFQAMQNVVEAVQSKLSKSNPGIMPGFQVFFCDHTSNDFNTLFMSLPPERPYYAAGVPGSFYGRLFPDSSLHFVYSSYALQWLSEVPEGLVNKGRVHCTNAGDNVCKAYATRYRTDMSTFLMCRAKEMAVGGVMVLMMPAKPDGVPLGKIPICVMYELLGLSLMDMAKEGKVTEAQVDSFNLPLYITSPSEIMQLVETNAGFEIVNMELLNTLSRYGGQIRGREIVMHLRAGLEGLISVHFGSGIIDELFDRLARKTEGSGSLVDMTYSKGNLMFLVLKRK</sequence>
<accession>A0ACB9RJC6</accession>
<keyword evidence="2" id="KW-1185">Reference proteome</keyword>
<evidence type="ECO:0000313" key="1">
    <source>
        <dbReference type="EMBL" id="KAI4379095.1"/>
    </source>
</evidence>
<proteinExistence type="predicted"/>
<name>A0ACB9RJC6_9MYRT</name>
<comment type="caution">
    <text evidence="1">The sequence shown here is derived from an EMBL/GenBank/DDBJ whole genome shotgun (WGS) entry which is preliminary data.</text>
</comment>
<protein>
    <submittedName>
        <fullName evidence="1">Uncharacterized protein</fullName>
    </submittedName>
</protein>
<dbReference type="EMBL" id="CM042882">
    <property type="protein sequence ID" value="KAI4379095.1"/>
    <property type="molecule type" value="Genomic_DNA"/>
</dbReference>
<reference evidence="2" key="1">
    <citation type="journal article" date="2023" name="Front. Plant Sci.">
        <title>Chromosomal-level genome assembly of Melastoma candidum provides insights into trichome evolution.</title>
        <authorList>
            <person name="Zhong Y."/>
            <person name="Wu W."/>
            <person name="Sun C."/>
            <person name="Zou P."/>
            <person name="Liu Y."/>
            <person name="Dai S."/>
            <person name="Zhou R."/>
        </authorList>
    </citation>
    <scope>NUCLEOTIDE SEQUENCE [LARGE SCALE GENOMIC DNA]</scope>
</reference>
<dbReference type="Proteomes" id="UP001057402">
    <property type="component" value="Chromosome 3"/>
</dbReference>
<gene>
    <name evidence="1" type="ORF">MLD38_005433</name>
</gene>
<evidence type="ECO:0000313" key="2">
    <source>
        <dbReference type="Proteomes" id="UP001057402"/>
    </source>
</evidence>